<proteinExistence type="predicted"/>
<evidence type="ECO:0000313" key="3">
    <source>
        <dbReference type="Proteomes" id="UP000176608"/>
    </source>
</evidence>
<feature type="transmembrane region" description="Helical" evidence="1">
    <location>
        <begin position="21"/>
        <end position="43"/>
    </location>
</feature>
<dbReference type="EMBL" id="MEVA01000016">
    <property type="protein sequence ID" value="OGC47158.1"/>
    <property type="molecule type" value="Genomic_DNA"/>
</dbReference>
<feature type="transmembrane region" description="Helical" evidence="1">
    <location>
        <begin position="110"/>
        <end position="129"/>
    </location>
</feature>
<keyword evidence="1" id="KW-1133">Transmembrane helix</keyword>
<feature type="transmembrane region" description="Helical" evidence="1">
    <location>
        <begin position="49"/>
        <end position="69"/>
    </location>
</feature>
<dbReference type="AlphaFoldDB" id="A0A1F4UQC6"/>
<accession>A0A1F4UQC6</accession>
<evidence type="ECO:0000313" key="2">
    <source>
        <dbReference type="EMBL" id="OGC47158.1"/>
    </source>
</evidence>
<reference evidence="2 3" key="1">
    <citation type="journal article" date="2016" name="Nat. Commun.">
        <title>Thousands of microbial genomes shed light on interconnected biogeochemical processes in an aquifer system.</title>
        <authorList>
            <person name="Anantharaman K."/>
            <person name="Brown C.T."/>
            <person name="Hug L.A."/>
            <person name="Sharon I."/>
            <person name="Castelle C.J."/>
            <person name="Probst A.J."/>
            <person name="Thomas B.C."/>
            <person name="Singh A."/>
            <person name="Wilkins M.J."/>
            <person name="Karaoz U."/>
            <person name="Brodie E.L."/>
            <person name="Williams K.H."/>
            <person name="Hubbard S.S."/>
            <person name="Banfield J.F."/>
        </authorList>
    </citation>
    <scope>NUCLEOTIDE SEQUENCE [LARGE SCALE GENOMIC DNA]</scope>
</reference>
<keyword evidence="1" id="KW-0812">Transmembrane</keyword>
<dbReference type="Proteomes" id="UP000176608">
    <property type="component" value="Unassembled WGS sequence"/>
</dbReference>
<gene>
    <name evidence="2" type="ORF">A2886_00745</name>
</gene>
<organism evidence="2 3">
    <name type="scientific">candidate division WWE3 bacterium RIFCSPHIGHO2_01_FULL_42_13</name>
    <dbReference type="NCBI Taxonomy" id="1802617"/>
    <lineage>
        <taxon>Bacteria</taxon>
        <taxon>Katanobacteria</taxon>
    </lineage>
</organism>
<comment type="caution">
    <text evidence="2">The sequence shown here is derived from an EMBL/GenBank/DDBJ whole genome shotgun (WGS) entry which is preliminary data.</text>
</comment>
<protein>
    <submittedName>
        <fullName evidence="2">Uncharacterized protein</fullName>
    </submittedName>
</protein>
<sequence length="151" mass="16875">MVAKSMGRSVSTNQKMPEARAWAFSILVSLVLWLAVVMTTFFTPEWANLRVGLWVLFTISMGTMLVLFGQKMEWTSREDQIFIWTGLISAILGSISAIVIIYGIPWVGEWWSIPLVQIFLGAIAVLGGFSDATPKESEDAEDTDPDHDYKI</sequence>
<evidence type="ECO:0000256" key="1">
    <source>
        <dbReference type="SAM" id="Phobius"/>
    </source>
</evidence>
<keyword evidence="1" id="KW-0472">Membrane</keyword>
<name>A0A1F4UQC6_UNCKA</name>
<dbReference type="STRING" id="1802617.A2886_00745"/>
<feature type="transmembrane region" description="Helical" evidence="1">
    <location>
        <begin position="81"/>
        <end position="104"/>
    </location>
</feature>